<dbReference type="AlphaFoldDB" id="A0A0R3UDP3"/>
<evidence type="ECO:0000313" key="3">
    <source>
        <dbReference type="Proteomes" id="UP000267029"/>
    </source>
</evidence>
<keyword evidence="1" id="KW-1133">Transmembrane helix</keyword>
<keyword evidence="1" id="KW-0472">Membrane</keyword>
<evidence type="ECO:0000313" key="2">
    <source>
        <dbReference type="EMBL" id="VDD79039.1"/>
    </source>
</evidence>
<proteinExistence type="predicted"/>
<gene>
    <name evidence="2" type="ORF">MCOS_LOCUS5042</name>
</gene>
<dbReference type="PANTHER" id="PTHR11785">
    <property type="entry name" value="AMINO ACID TRANSPORTER"/>
    <property type="match status" value="1"/>
</dbReference>
<keyword evidence="1" id="KW-0812">Transmembrane</keyword>
<evidence type="ECO:0000256" key="1">
    <source>
        <dbReference type="SAM" id="Phobius"/>
    </source>
</evidence>
<evidence type="ECO:0008006" key="4">
    <source>
        <dbReference type="Google" id="ProtNLM"/>
    </source>
</evidence>
<feature type="transmembrane region" description="Helical" evidence="1">
    <location>
        <begin position="32"/>
        <end position="54"/>
    </location>
</feature>
<feature type="transmembrane region" description="Helical" evidence="1">
    <location>
        <begin position="7"/>
        <end position="26"/>
    </location>
</feature>
<organism evidence="2 3">
    <name type="scientific">Mesocestoides corti</name>
    <name type="common">Flatworm</name>
    <dbReference type="NCBI Taxonomy" id="53468"/>
    <lineage>
        <taxon>Eukaryota</taxon>
        <taxon>Metazoa</taxon>
        <taxon>Spiralia</taxon>
        <taxon>Lophotrochozoa</taxon>
        <taxon>Platyhelminthes</taxon>
        <taxon>Cestoda</taxon>
        <taxon>Eucestoda</taxon>
        <taxon>Cyclophyllidea</taxon>
        <taxon>Mesocestoididae</taxon>
        <taxon>Mesocestoides</taxon>
    </lineage>
</organism>
<dbReference type="GO" id="GO:0015179">
    <property type="term" value="F:L-amino acid transmembrane transporter activity"/>
    <property type="evidence" value="ECO:0007669"/>
    <property type="project" value="TreeGrafter"/>
</dbReference>
<protein>
    <recommendedName>
        <fullName evidence="4">Cationic amino acid transporter C-terminal domain-containing protein</fullName>
    </recommendedName>
</protein>
<accession>A0A0R3UDP3</accession>
<reference evidence="2 3" key="1">
    <citation type="submission" date="2018-10" db="EMBL/GenBank/DDBJ databases">
        <authorList>
            <consortium name="Pathogen Informatics"/>
        </authorList>
    </citation>
    <scope>NUCLEOTIDE SEQUENCE [LARGE SCALE GENOMIC DNA]</scope>
</reference>
<dbReference type="Gene3D" id="1.20.1740.10">
    <property type="entry name" value="Amino acid/polyamine transporter I"/>
    <property type="match status" value="1"/>
</dbReference>
<dbReference type="PANTHER" id="PTHR11785:SF528">
    <property type="entry name" value="AMINO ACID TRANSPORTER PROTEIN JHI-21"/>
    <property type="match status" value="1"/>
</dbReference>
<dbReference type="InterPro" id="IPR050598">
    <property type="entry name" value="AminoAcid_Transporter"/>
</dbReference>
<dbReference type="Proteomes" id="UP000267029">
    <property type="component" value="Unassembled WGS sequence"/>
</dbReference>
<dbReference type="STRING" id="53468.A0A0R3UDP3"/>
<name>A0A0R3UDP3_MESCO</name>
<keyword evidence="3" id="KW-1185">Reference proteome</keyword>
<sequence length="68" mass="7675">MIHHRNLTPIPAILVLLFLAVGFQFYSDLFALIELAGFAFAFIAALAVASLLYMRYKEPNVRTSFQVL</sequence>
<dbReference type="EMBL" id="UXSR01003181">
    <property type="protein sequence ID" value="VDD79039.1"/>
    <property type="molecule type" value="Genomic_DNA"/>
</dbReference>